<keyword evidence="1" id="KW-0732">Signal</keyword>
<name>A0ABW9ZN79_9BACT</name>
<dbReference type="EMBL" id="JAACJS010000002">
    <property type="protein sequence ID" value="NCI48535.1"/>
    <property type="molecule type" value="Genomic_DNA"/>
</dbReference>
<evidence type="ECO:0000313" key="2">
    <source>
        <dbReference type="EMBL" id="NCI48535.1"/>
    </source>
</evidence>
<evidence type="ECO:0000256" key="1">
    <source>
        <dbReference type="SAM" id="SignalP"/>
    </source>
</evidence>
<proteinExistence type="predicted"/>
<evidence type="ECO:0000313" key="3">
    <source>
        <dbReference type="Proteomes" id="UP000753802"/>
    </source>
</evidence>
<gene>
    <name evidence="2" type="ORF">GWC95_01280</name>
</gene>
<accession>A0ABW9ZN79</accession>
<sequence>MKKLFIAALIVLAAAGSSFAADVAKVSRQMKNNFEILFPRATNVEWAEAPQFLSATFTVDDEEMTAFFAKDGDLIGTTQKMELSQLPAKGLKKIKKTYPTFTITEALEFTSGEQSKYYVMVADSNRKQILEVSAFGDVSVFKGKIK</sequence>
<dbReference type="RefSeq" id="WP_161816857.1">
    <property type="nucleotide sequence ID" value="NZ_JAACJS010000002.1"/>
</dbReference>
<comment type="caution">
    <text evidence="2">The sequence shown here is derived from an EMBL/GenBank/DDBJ whole genome shotgun (WGS) entry which is preliminary data.</text>
</comment>
<feature type="signal peptide" evidence="1">
    <location>
        <begin position="1"/>
        <end position="20"/>
    </location>
</feature>
<dbReference type="Proteomes" id="UP000753802">
    <property type="component" value="Unassembled WGS sequence"/>
</dbReference>
<reference evidence="2 3" key="1">
    <citation type="submission" date="2020-01" db="EMBL/GenBank/DDBJ databases">
        <title>Genome analysis.</title>
        <authorList>
            <person name="Wu S."/>
            <person name="Wang G."/>
        </authorList>
    </citation>
    <scope>NUCLEOTIDE SEQUENCE [LARGE SCALE GENOMIC DNA]</scope>
    <source>
        <strain evidence="2 3">SYL130</strain>
    </source>
</reference>
<dbReference type="Gene3D" id="3.10.450.360">
    <property type="match status" value="1"/>
</dbReference>
<keyword evidence="3" id="KW-1185">Reference proteome</keyword>
<dbReference type="SUPFAM" id="SSF160574">
    <property type="entry name" value="BT0923-like"/>
    <property type="match status" value="1"/>
</dbReference>
<organism evidence="2 3">
    <name type="scientific">Sediminibacterium roseum</name>
    <dbReference type="NCBI Taxonomy" id="1978412"/>
    <lineage>
        <taxon>Bacteria</taxon>
        <taxon>Pseudomonadati</taxon>
        <taxon>Bacteroidota</taxon>
        <taxon>Chitinophagia</taxon>
        <taxon>Chitinophagales</taxon>
        <taxon>Chitinophagaceae</taxon>
        <taxon>Sediminibacterium</taxon>
    </lineage>
</organism>
<protein>
    <recommendedName>
        <fullName evidence="4">Beta-lactamase-inhibitor-like, PepSY-like</fullName>
    </recommendedName>
</protein>
<feature type="chain" id="PRO_5045538880" description="Beta-lactamase-inhibitor-like, PepSY-like" evidence="1">
    <location>
        <begin position="21"/>
        <end position="146"/>
    </location>
</feature>
<evidence type="ECO:0008006" key="4">
    <source>
        <dbReference type="Google" id="ProtNLM"/>
    </source>
</evidence>